<dbReference type="Gene3D" id="3.40.30.10">
    <property type="entry name" value="Glutaredoxin"/>
    <property type="match status" value="1"/>
</dbReference>
<organism evidence="2 3">
    <name type="scientific">Ekhidna lutea</name>
    <dbReference type="NCBI Taxonomy" id="447679"/>
    <lineage>
        <taxon>Bacteria</taxon>
        <taxon>Pseudomonadati</taxon>
        <taxon>Bacteroidota</taxon>
        <taxon>Cytophagia</taxon>
        <taxon>Cytophagales</taxon>
        <taxon>Reichenbachiellaceae</taxon>
        <taxon>Ekhidna</taxon>
    </lineage>
</organism>
<dbReference type="EMBL" id="FZPD01000004">
    <property type="protein sequence ID" value="SNT18228.1"/>
    <property type="molecule type" value="Genomic_DNA"/>
</dbReference>
<name>A0A239KKK8_EKHLU</name>
<dbReference type="GO" id="GO:0016853">
    <property type="term" value="F:isomerase activity"/>
    <property type="evidence" value="ECO:0007669"/>
    <property type="project" value="UniProtKB-KW"/>
</dbReference>
<dbReference type="PROSITE" id="PS51257">
    <property type="entry name" value="PROKAR_LIPOPROTEIN"/>
    <property type="match status" value="1"/>
</dbReference>
<dbReference type="SUPFAM" id="SSF52833">
    <property type="entry name" value="Thioredoxin-like"/>
    <property type="match status" value="1"/>
</dbReference>
<keyword evidence="3" id="KW-1185">Reference proteome</keyword>
<dbReference type="OrthoDB" id="6399635at2"/>
<dbReference type="InterPro" id="IPR050553">
    <property type="entry name" value="Thioredoxin_ResA/DsbE_sf"/>
</dbReference>
<dbReference type="InterPro" id="IPR000866">
    <property type="entry name" value="AhpC/TSA"/>
</dbReference>
<evidence type="ECO:0000259" key="1">
    <source>
        <dbReference type="PROSITE" id="PS51352"/>
    </source>
</evidence>
<dbReference type="InterPro" id="IPR013766">
    <property type="entry name" value="Thioredoxin_domain"/>
</dbReference>
<dbReference type="CDD" id="cd02966">
    <property type="entry name" value="TlpA_like_family"/>
    <property type="match status" value="1"/>
</dbReference>
<sequence length="155" mass="17817">MRRLVISLFVLGSIVSCQPKKETFLSKIKLTDLQGQTLDSEQFENKIVILNLWATWCKPCIKEMPDLVKMQNELSDDFVLLLASDESLEKIQQFTERRPFDLTFAQIQTSIESLGVYSLPTTFVIGKDGQLLETLVGARKWDSPEQIEQLKTYQK</sequence>
<evidence type="ECO:0000313" key="3">
    <source>
        <dbReference type="Proteomes" id="UP000198393"/>
    </source>
</evidence>
<dbReference type="Proteomes" id="UP000198393">
    <property type="component" value="Unassembled WGS sequence"/>
</dbReference>
<feature type="domain" description="Thioredoxin" evidence="1">
    <location>
        <begin position="19"/>
        <end position="155"/>
    </location>
</feature>
<dbReference type="PANTHER" id="PTHR42852:SF13">
    <property type="entry name" value="PROTEIN DIPZ"/>
    <property type="match status" value="1"/>
</dbReference>
<accession>A0A239KKK8</accession>
<dbReference type="RefSeq" id="WP_089357388.1">
    <property type="nucleotide sequence ID" value="NZ_FZPD01000004.1"/>
</dbReference>
<dbReference type="GO" id="GO:0016491">
    <property type="term" value="F:oxidoreductase activity"/>
    <property type="evidence" value="ECO:0007669"/>
    <property type="project" value="InterPro"/>
</dbReference>
<dbReference type="Pfam" id="PF00578">
    <property type="entry name" value="AhpC-TSA"/>
    <property type="match status" value="1"/>
</dbReference>
<dbReference type="AlphaFoldDB" id="A0A239KKK8"/>
<dbReference type="PROSITE" id="PS51352">
    <property type="entry name" value="THIOREDOXIN_2"/>
    <property type="match status" value="1"/>
</dbReference>
<evidence type="ECO:0000313" key="2">
    <source>
        <dbReference type="EMBL" id="SNT18228.1"/>
    </source>
</evidence>
<dbReference type="GO" id="GO:0016209">
    <property type="term" value="F:antioxidant activity"/>
    <property type="evidence" value="ECO:0007669"/>
    <property type="project" value="InterPro"/>
</dbReference>
<reference evidence="2 3" key="1">
    <citation type="submission" date="2017-06" db="EMBL/GenBank/DDBJ databases">
        <authorList>
            <person name="Kim H.J."/>
            <person name="Triplett B.A."/>
        </authorList>
    </citation>
    <scope>NUCLEOTIDE SEQUENCE [LARGE SCALE GENOMIC DNA]</scope>
    <source>
        <strain evidence="2 3">DSM 19307</strain>
    </source>
</reference>
<dbReference type="InterPro" id="IPR036249">
    <property type="entry name" value="Thioredoxin-like_sf"/>
</dbReference>
<keyword evidence="2" id="KW-0413">Isomerase</keyword>
<gene>
    <name evidence="2" type="ORF">SAMN05421640_2704</name>
</gene>
<protein>
    <submittedName>
        <fullName evidence="2">Thiol-disulfide isomerase or thioredoxin</fullName>
    </submittedName>
</protein>
<dbReference type="PANTHER" id="PTHR42852">
    <property type="entry name" value="THIOL:DISULFIDE INTERCHANGE PROTEIN DSBE"/>
    <property type="match status" value="1"/>
</dbReference>
<proteinExistence type="predicted"/>